<feature type="compositionally biased region" description="Basic and acidic residues" evidence="1">
    <location>
        <begin position="740"/>
        <end position="751"/>
    </location>
</feature>
<feature type="region of interest" description="Disordered" evidence="1">
    <location>
        <begin position="1332"/>
        <end position="1427"/>
    </location>
</feature>
<dbReference type="STRING" id="7395.A0A1A9ULH7"/>
<feature type="compositionally biased region" description="Low complexity" evidence="1">
    <location>
        <begin position="131"/>
        <end position="152"/>
    </location>
</feature>
<feature type="region of interest" description="Disordered" evidence="1">
    <location>
        <begin position="1440"/>
        <end position="1497"/>
    </location>
</feature>
<evidence type="ECO:0000256" key="1">
    <source>
        <dbReference type="SAM" id="MobiDB-lite"/>
    </source>
</evidence>
<feature type="compositionally biased region" description="Low complexity" evidence="1">
    <location>
        <begin position="1303"/>
        <end position="1314"/>
    </location>
</feature>
<feature type="region of interest" description="Disordered" evidence="1">
    <location>
        <begin position="664"/>
        <end position="774"/>
    </location>
</feature>
<feature type="compositionally biased region" description="Basic and acidic residues" evidence="1">
    <location>
        <begin position="947"/>
        <end position="984"/>
    </location>
</feature>
<organism evidence="2 3">
    <name type="scientific">Glossina austeni</name>
    <name type="common">Savannah tsetse fly</name>
    <dbReference type="NCBI Taxonomy" id="7395"/>
    <lineage>
        <taxon>Eukaryota</taxon>
        <taxon>Metazoa</taxon>
        <taxon>Ecdysozoa</taxon>
        <taxon>Arthropoda</taxon>
        <taxon>Hexapoda</taxon>
        <taxon>Insecta</taxon>
        <taxon>Pterygota</taxon>
        <taxon>Neoptera</taxon>
        <taxon>Endopterygota</taxon>
        <taxon>Diptera</taxon>
        <taxon>Brachycera</taxon>
        <taxon>Muscomorpha</taxon>
        <taxon>Hippoboscoidea</taxon>
        <taxon>Glossinidae</taxon>
        <taxon>Glossina</taxon>
    </lineage>
</organism>
<feature type="region of interest" description="Disordered" evidence="1">
    <location>
        <begin position="1252"/>
        <end position="1315"/>
    </location>
</feature>
<dbReference type="GO" id="GO:0031507">
    <property type="term" value="P:heterochromatin formation"/>
    <property type="evidence" value="ECO:0007669"/>
    <property type="project" value="TreeGrafter"/>
</dbReference>
<feature type="compositionally biased region" description="Polar residues" evidence="1">
    <location>
        <begin position="1483"/>
        <end position="1497"/>
    </location>
</feature>
<feature type="compositionally biased region" description="Low complexity" evidence="1">
    <location>
        <begin position="1350"/>
        <end position="1361"/>
    </location>
</feature>
<feature type="compositionally biased region" description="Basic and acidic residues" evidence="1">
    <location>
        <begin position="1252"/>
        <end position="1264"/>
    </location>
</feature>
<sequence length="1497" mass="166433">MGPKRRVSVAERQHRAHATPNLAPKKRPATTISSQSPATRKLSLVADSSTSLRKAPSKQLTSPLKKSLKSTSKERKSESEKLFENVNESKNEKVKSEDKKTTRASSRDNAKRNSQESVSDKKAQKKEDSPSSDVSYSSLASNSSLSNGSESVTKPETRLHDKKDEKTKAISKMLKSLDIKISGFDNILPKNESITELGLKSSISENVKTKSRAAAVKVIASMNPPKPIKRTKSDEEKKRAQKQPEKHSQQQREKEYQEKTQYKRVGEKNLSDVKQKEEESKMPIVETKKKLAAKKAKLENTQKPKKIQATLKGCKKDNTCKEVALEKNDDNQNGEENFVIEKINYVTDKQNKKPSTEVDSEEFHRHVSDQLKDESSENDTPSKKLKSPKLKSIPKTEPIREEAKSSEHTKDASFPKHEEQVHKEEKILDFLNKSPKTEGALQVHKRILSPKIIKIEDKSNLMTEEKEEILSVILDANTEVVQMEIEEITITGLGKGDLKHRALAQRELKNNDISKMDNKGKVKGAEVKAKETLKSVFVPPKEKKVSDINHRLQTKFKVNPIKPKISKPIKKTNPASRLLTLSAKIEQKKMENKDDIYDFKSGSEDEGFIKMELPTLKNLREFSDEDNQPLKTTPKREIPKFSGFREKFKKESQLKTTVMTASVKYQEQEQETCDVEETRKREKDSIAESPGVLNDKETLKITPAKTKKILKSKAQNNKSAKKPAIKQKEKVSKVLKGKMTKKEEKSKDRNNSGDSEASSSPESSSDSEDEQKLIVFGQKKQRMASLNALAKVQCLYENESRTAYELGLSKATLMPPKIRTLDGSEDERDKEKDKGKEKDVDKDKSKTKERDKAEKDTAKFKEKDATKLIDDKSKTKKDKKNEDPLKIADTVKEDSEEEPVEEPKRELRNVSGGRGLGKHWEFDSDSEHDEIERMKLKKKKLQKRLQAKKERELEKERIKERKEEESKAKNENTVEQNRDKEPIKVKRKYTKMKKSLKKVAKLVAATSEDESNVESSDKEVASEKEDEKEKEKSKVSKSKSDAKNLPKKRKRILKEDLIGDYKGILARKRMASLNASAIVAATYEVERHLDKNLGSECSSYESYEDERKNTSKKSKEIGKSAEKEIKKTLANSAFTDMDGKLPLTVTNTPKTPTKIEKSLNICEESNDSKYSKETKETNTDATTTTSTNTGSCNTSIATSKDSKESSRPTSSSVVIVQDTDVTITGVYVNSAVGSGQEAYCKMQYRVQSSVTEERLLRPGSEDPPPKSYTPLSALSSMLPPGAAAGVSGVTNESHVIATPPPSSSNTSQPSAGNSVAESINPVAALYHSTDLGIHTEHGPTDHHGPPPPSYAAAAAAAAAAYHAHHMSPHAGGHHQHPYAHAHGHHQYQPTAGSEHHSMPPPHHYASGGPPPHFGPPPPPMPGSPPPTYRASNVYAAAPTIATSGLHPPPGVGGPSAFCPPNAHVQQQTTATASAQMTSQQQQLHPGSQPSSSDTSGE</sequence>
<feature type="region of interest" description="Disordered" evidence="1">
    <location>
        <begin position="1"/>
        <end position="167"/>
    </location>
</feature>
<feature type="compositionally biased region" description="Basic and acidic residues" evidence="1">
    <location>
        <begin position="231"/>
        <end position="281"/>
    </location>
</feature>
<feature type="region of interest" description="Disordered" evidence="1">
    <location>
        <begin position="206"/>
        <end position="281"/>
    </location>
</feature>
<feature type="compositionally biased region" description="Basic and acidic residues" evidence="1">
    <location>
        <begin position="349"/>
        <end position="375"/>
    </location>
</feature>
<proteinExistence type="predicted"/>
<feature type="region of interest" description="Disordered" evidence="1">
    <location>
        <begin position="1166"/>
        <end position="1211"/>
    </location>
</feature>
<dbReference type="EnsemblMetazoa" id="GAUT008342-RA">
    <property type="protein sequence ID" value="GAUT008342-PA"/>
    <property type="gene ID" value="GAUT008342"/>
</dbReference>
<feature type="compositionally biased region" description="Basic and acidic residues" evidence="1">
    <location>
        <begin position="1333"/>
        <end position="1344"/>
    </location>
</feature>
<feature type="compositionally biased region" description="Low complexity" evidence="1">
    <location>
        <begin position="752"/>
        <end position="764"/>
    </location>
</feature>
<dbReference type="VEuPathDB" id="VectorBase:GAUT008342"/>
<dbReference type="GO" id="GO:0005677">
    <property type="term" value="C:chromatin silencing complex"/>
    <property type="evidence" value="ECO:0007669"/>
    <property type="project" value="TreeGrafter"/>
</dbReference>
<feature type="compositionally biased region" description="Pro residues" evidence="1">
    <location>
        <begin position="1398"/>
        <end position="1427"/>
    </location>
</feature>
<keyword evidence="3" id="KW-1185">Reference proteome</keyword>
<feature type="compositionally biased region" description="Basic and acidic residues" evidence="1">
    <location>
        <begin position="819"/>
        <end position="893"/>
    </location>
</feature>
<feature type="compositionally biased region" description="Basic and acidic residues" evidence="1">
    <location>
        <begin position="1105"/>
        <end position="1119"/>
    </location>
</feature>
<evidence type="ECO:0000313" key="3">
    <source>
        <dbReference type="Proteomes" id="UP000078200"/>
    </source>
</evidence>
<feature type="compositionally biased region" description="Basic and acidic residues" evidence="1">
    <location>
        <begin position="676"/>
        <end position="686"/>
    </location>
</feature>
<dbReference type="PANTHER" id="PTHR46576:SF1">
    <property type="entry name" value="BROMO ADJACENT HOMOLOGY DOMAIN-CONTAINING 1 PROTEIN"/>
    <property type="match status" value="1"/>
</dbReference>
<accession>A0A1A9ULH7</accession>
<feature type="compositionally biased region" description="Basic and acidic residues" evidence="1">
    <location>
        <begin position="397"/>
        <end position="426"/>
    </location>
</feature>
<feature type="compositionally biased region" description="Basic and acidic residues" evidence="1">
    <location>
        <begin position="71"/>
        <end position="129"/>
    </location>
</feature>
<feature type="region of interest" description="Disordered" evidence="1">
    <location>
        <begin position="1094"/>
        <end position="1119"/>
    </location>
</feature>
<feature type="compositionally biased region" description="Low complexity" evidence="1">
    <location>
        <begin position="1179"/>
        <end position="1195"/>
    </location>
</feature>
<dbReference type="InterPro" id="IPR053032">
    <property type="entry name" value="BAH_domain-containing"/>
</dbReference>
<reference evidence="2" key="1">
    <citation type="submission" date="2020-05" db="UniProtKB">
        <authorList>
            <consortium name="EnsemblMetazoa"/>
        </authorList>
    </citation>
    <scope>IDENTIFICATION</scope>
    <source>
        <strain evidence="2">TTRI</strain>
    </source>
</reference>
<dbReference type="Proteomes" id="UP000078200">
    <property type="component" value="Unassembled WGS sequence"/>
</dbReference>
<feature type="region of interest" description="Disordered" evidence="1">
    <location>
        <begin position="806"/>
        <end position="1049"/>
    </location>
</feature>
<feature type="compositionally biased region" description="Basic and acidic residues" evidence="1">
    <location>
        <begin position="1166"/>
        <end position="1178"/>
    </location>
</feature>
<feature type="compositionally biased region" description="Basic residues" evidence="1">
    <location>
        <begin position="1362"/>
        <end position="1385"/>
    </location>
</feature>
<feature type="compositionally biased region" description="Basic and acidic residues" evidence="1">
    <location>
        <begin position="153"/>
        <end position="167"/>
    </location>
</feature>
<feature type="compositionally biased region" description="Basic residues" evidence="1">
    <location>
        <begin position="985"/>
        <end position="1000"/>
    </location>
</feature>
<dbReference type="GO" id="GO:0045892">
    <property type="term" value="P:negative regulation of DNA-templated transcription"/>
    <property type="evidence" value="ECO:0007669"/>
    <property type="project" value="TreeGrafter"/>
</dbReference>
<dbReference type="GO" id="GO:0003682">
    <property type="term" value="F:chromatin binding"/>
    <property type="evidence" value="ECO:0007669"/>
    <property type="project" value="TreeGrafter"/>
</dbReference>
<feature type="compositionally biased region" description="Low complexity" evidence="1">
    <location>
        <begin position="1465"/>
        <end position="1482"/>
    </location>
</feature>
<protein>
    <submittedName>
        <fullName evidence="2">Uncharacterized protein</fullName>
    </submittedName>
</protein>
<evidence type="ECO:0000313" key="2">
    <source>
        <dbReference type="EnsemblMetazoa" id="GAUT008342-PA"/>
    </source>
</evidence>
<dbReference type="GO" id="GO:0000976">
    <property type="term" value="F:transcription cis-regulatory region binding"/>
    <property type="evidence" value="ECO:0007669"/>
    <property type="project" value="TreeGrafter"/>
</dbReference>
<dbReference type="PANTHER" id="PTHR46576">
    <property type="entry name" value="BROMO ADJACENT HOMOLOGY DOMAIN-CONTAINING 1 PROTEIN"/>
    <property type="match status" value="1"/>
</dbReference>
<name>A0A1A9ULH7_GLOAU</name>
<feature type="region of interest" description="Disordered" evidence="1">
    <location>
        <begin position="343"/>
        <end position="426"/>
    </location>
</feature>
<feature type="compositionally biased region" description="Basic residues" evidence="1">
    <location>
        <begin position="935"/>
        <end position="946"/>
    </location>
</feature>
<feature type="compositionally biased region" description="Basic and acidic residues" evidence="1">
    <location>
        <begin position="1015"/>
        <end position="1044"/>
    </location>
</feature>